<accession>A0A061R6W0</accession>
<feature type="region of interest" description="Disordered" evidence="1">
    <location>
        <begin position="44"/>
        <end position="72"/>
    </location>
</feature>
<evidence type="ECO:0000256" key="1">
    <source>
        <dbReference type="SAM" id="MobiDB-lite"/>
    </source>
</evidence>
<feature type="signal peptide" evidence="2">
    <location>
        <begin position="1"/>
        <end position="23"/>
    </location>
</feature>
<feature type="chain" id="PRO_5001610360" evidence="2">
    <location>
        <begin position="24"/>
        <end position="72"/>
    </location>
</feature>
<protein>
    <submittedName>
        <fullName evidence="3">Uncharacterized protein</fullName>
    </submittedName>
</protein>
<reference evidence="3" key="1">
    <citation type="submission" date="2014-05" db="EMBL/GenBank/DDBJ databases">
        <title>The transcriptome of the halophilic microalga Tetraselmis sp. GSL018 isolated from the Great Salt Lake, Utah.</title>
        <authorList>
            <person name="Jinkerson R.E."/>
            <person name="D'Adamo S."/>
            <person name="Posewitz M.C."/>
        </authorList>
    </citation>
    <scope>NUCLEOTIDE SEQUENCE</scope>
    <source>
        <strain evidence="3">GSL018</strain>
    </source>
</reference>
<name>A0A061R6W0_9CHLO</name>
<dbReference type="AlphaFoldDB" id="A0A061R6W0"/>
<feature type="non-terminal residue" evidence="3">
    <location>
        <position position="72"/>
    </location>
</feature>
<organism evidence="3">
    <name type="scientific">Tetraselmis sp. GSL018</name>
    <dbReference type="NCBI Taxonomy" id="582737"/>
    <lineage>
        <taxon>Eukaryota</taxon>
        <taxon>Viridiplantae</taxon>
        <taxon>Chlorophyta</taxon>
        <taxon>core chlorophytes</taxon>
        <taxon>Chlorodendrophyceae</taxon>
        <taxon>Chlorodendrales</taxon>
        <taxon>Chlorodendraceae</taxon>
        <taxon>Tetraselmis</taxon>
    </lineage>
</organism>
<keyword evidence="2" id="KW-0732">Signal</keyword>
<dbReference type="EMBL" id="GBEZ01020411">
    <property type="protein sequence ID" value="JAC66261.1"/>
    <property type="molecule type" value="Transcribed_RNA"/>
</dbReference>
<proteinExistence type="predicted"/>
<feature type="compositionally biased region" description="Basic and acidic residues" evidence="1">
    <location>
        <begin position="61"/>
        <end position="72"/>
    </location>
</feature>
<feature type="non-terminal residue" evidence="3">
    <location>
        <position position="1"/>
    </location>
</feature>
<sequence length="72" mass="7745">SLSLSLSLFSLSPLLSLPPHSLAHLLACQLRSHFLLSFPFPSLSPPPSHRHPTPRLAAAEAQERRGDRGAGV</sequence>
<gene>
    <name evidence="3" type="ORF">TSPGSL018_14105</name>
</gene>
<evidence type="ECO:0000313" key="3">
    <source>
        <dbReference type="EMBL" id="JAC66261.1"/>
    </source>
</evidence>
<evidence type="ECO:0000256" key="2">
    <source>
        <dbReference type="SAM" id="SignalP"/>
    </source>
</evidence>